<dbReference type="EMBL" id="CP013738">
    <property type="protein sequence ID" value="ALU94829.1"/>
    <property type="molecule type" value="Genomic_DNA"/>
</dbReference>
<evidence type="ECO:0000256" key="6">
    <source>
        <dbReference type="RuleBase" id="RU361157"/>
    </source>
</evidence>
<keyword evidence="2 6" id="KW-0812">Transmembrane</keyword>
<dbReference type="GeneID" id="27784007"/>
<feature type="transmembrane region" description="Helical" evidence="6">
    <location>
        <begin position="136"/>
        <end position="163"/>
    </location>
</feature>
<gene>
    <name evidence="8" type="ORF">WQO_16730</name>
</gene>
<evidence type="ECO:0000256" key="5">
    <source>
        <dbReference type="ARBA" id="ARBA00023251"/>
    </source>
</evidence>
<dbReference type="PANTHER" id="PTHR43229:SF2">
    <property type="entry name" value="NODULATION PROTEIN J"/>
    <property type="match status" value="1"/>
</dbReference>
<comment type="subcellular location">
    <subcellularLocation>
        <location evidence="6">Cell membrane</location>
        <topology evidence="6">Multi-pass membrane protein</topology>
    </subcellularLocation>
    <subcellularLocation>
        <location evidence="1">Membrane</location>
        <topology evidence="1">Multi-pass membrane protein</topology>
    </subcellularLocation>
</comment>
<dbReference type="AlphaFoldDB" id="A0A0U3K775"/>
<name>A0A0U3K775_STRGL</name>
<keyword evidence="4 6" id="KW-0472">Membrane</keyword>
<dbReference type="GO" id="GO:0046677">
    <property type="term" value="P:response to antibiotic"/>
    <property type="evidence" value="ECO:0007669"/>
    <property type="project" value="UniProtKB-KW"/>
</dbReference>
<dbReference type="PROSITE" id="PS51012">
    <property type="entry name" value="ABC_TM2"/>
    <property type="match status" value="1"/>
</dbReference>
<sequence length="285" mass="31298">MSTATAKTEPEDVQLAEPDQERLSALLVGQARPLRPSALSASMAFGWRAMLKIKHVPEQLFDVTAFPIMLVLMYTYLFGGALAGSTEEYIQFLLPGIMVMSVVMITMYTGIAVNTDIAKGVFDRFRTLPIWRPAPMVGYLLGDVLRYLLASAVMLAVGMIIGFRPEGGVLGVLAGIALLIVFSFAFSWIWTMFGLLLRSEKSVMGVSMMVIFPLTFLSNVFVDPQTMPGWLQAFVNNSPVTHLATAVRELMAGNWPAADIGWTLGWAGVLMAVFGVVTMRLYNRK</sequence>
<dbReference type="Proteomes" id="UP000064183">
    <property type="component" value="Chromosome"/>
</dbReference>
<dbReference type="STRING" id="1172567.WQO_16730"/>
<feature type="transmembrane region" description="Helical" evidence="6">
    <location>
        <begin position="169"/>
        <end position="190"/>
    </location>
</feature>
<feature type="transmembrane region" description="Helical" evidence="6">
    <location>
        <begin position="202"/>
        <end position="222"/>
    </location>
</feature>
<feature type="transmembrane region" description="Helical" evidence="6">
    <location>
        <begin position="60"/>
        <end position="83"/>
    </location>
</feature>
<evidence type="ECO:0000256" key="3">
    <source>
        <dbReference type="ARBA" id="ARBA00022989"/>
    </source>
</evidence>
<dbReference type="Pfam" id="PF01061">
    <property type="entry name" value="ABC2_membrane"/>
    <property type="match status" value="1"/>
</dbReference>
<dbReference type="InterPro" id="IPR013525">
    <property type="entry name" value="ABC2_TM"/>
</dbReference>
<comment type="similarity">
    <text evidence="6">Belongs to the ABC-2 integral membrane protein family.</text>
</comment>
<dbReference type="GO" id="GO:0043190">
    <property type="term" value="C:ATP-binding cassette (ABC) transporter complex"/>
    <property type="evidence" value="ECO:0007669"/>
    <property type="project" value="InterPro"/>
</dbReference>
<proteinExistence type="inferred from homology"/>
<dbReference type="PIRSF" id="PIRSF006648">
    <property type="entry name" value="DrrB"/>
    <property type="match status" value="1"/>
</dbReference>
<dbReference type="InterPro" id="IPR047817">
    <property type="entry name" value="ABC2_TM_bact-type"/>
</dbReference>
<feature type="transmembrane region" description="Helical" evidence="6">
    <location>
        <begin position="89"/>
        <end position="115"/>
    </location>
</feature>
<dbReference type="PANTHER" id="PTHR43229">
    <property type="entry name" value="NODULATION PROTEIN J"/>
    <property type="match status" value="1"/>
</dbReference>
<evidence type="ECO:0000256" key="4">
    <source>
        <dbReference type="ARBA" id="ARBA00023136"/>
    </source>
</evidence>
<feature type="domain" description="ABC transmembrane type-2" evidence="7">
    <location>
        <begin position="58"/>
        <end position="285"/>
    </location>
</feature>
<dbReference type="KEGG" id="sgb:WQO_16730"/>
<dbReference type="RefSeq" id="WP_010060269.1">
    <property type="nucleotide sequence ID" value="NZ_CP013738.1"/>
</dbReference>
<protein>
    <recommendedName>
        <fullName evidence="6">Transport permease protein</fullName>
    </recommendedName>
</protein>
<keyword evidence="5" id="KW-0046">Antibiotic resistance</keyword>
<evidence type="ECO:0000256" key="2">
    <source>
        <dbReference type="ARBA" id="ARBA00022692"/>
    </source>
</evidence>
<keyword evidence="6" id="KW-0813">Transport</keyword>
<dbReference type="InterPro" id="IPR051784">
    <property type="entry name" value="Nod_factor_ABC_transporter"/>
</dbReference>
<evidence type="ECO:0000256" key="1">
    <source>
        <dbReference type="ARBA" id="ARBA00004141"/>
    </source>
</evidence>
<evidence type="ECO:0000313" key="9">
    <source>
        <dbReference type="Proteomes" id="UP000064183"/>
    </source>
</evidence>
<keyword evidence="6" id="KW-1003">Cell membrane</keyword>
<dbReference type="GO" id="GO:0140359">
    <property type="term" value="F:ABC-type transporter activity"/>
    <property type="evidence" value="ECO:0007669"/>
    <property type="project" value="InterPro"/>
</dbReference>
<dbReference type="InterPro" id="IPR000412">
    <property type="entry name" value="ABC_2_transport"/>
</dbReference>
<accession>A0A0U3K775</accession>
<feature type="transmembrane region" description="Helical" evidence="6">
    <location>
        <begin position="260"/>
        <end position="282"/>
    </location>
</feature>
<evidence type="ECO:0000313" key="8">
    <source>
        <dbReference type="EMBL" id="ALU94829.1"/>
    </source>
</evidence>
<reference evidence="8 9" key="1">
    <citation type="journal article" date="2012" name="J. Bacteriol.">
        <title>Draft genome sequence of Streptomyces globisporus C-1027, which produces an antitumor antibiotic consisting of a nine-membered enediyne with a chromoprotein.</title>
        <authorList>
            <person name="Wang L."/>
            <person name="Wang S."/>
            <person name="He Q."/>
            <person name="Yu T."/>
            <person name="Li Q."/>
            <person name="Hong B."/>
        </authorList>
    </citation>
    <scope>NUCLEOTIDE SEQUENCE [LARGE SCALE GENOMIC DNA]</scope>
    <source>
        <strain evidence="8 9">C-1027</strain>
    </source>
</reference>
<organism evidence="8 9">
    <name type="scientific">Streptomyces globisporus C-1027</name>
    <dbReference type="NCBI Taxonomy" id="1172567"/>
    <lineage>
        <taxon>Bacteria</taxon>
        <taxon>Bacillati</taxon>
        <taxon>Actinomycetota</taxon>
        <taxon>Actinomycetes</taxon>
        <taxon>Kitasatosporales</taxon>
        <taxon>Streptomycetaceae</taxon>
        <taxon>Streptomyces</taxon>
    </lineage>
</organism>
<evidence type="ECO:0000259" key="7">
    <source>
        <dbReference type="PROSITE" id="PS51012"/>
    </source>
</evidence>
<keyword evidence="3 6" id="KW-1133">Transmembrane helix</keyword>